<evidence type="ECO:0000256" key="3">
    <source>
        <dbReference type="ARBA" id="ARBA00005517"/>
    </source>
</evidence>
<evidence type="ECO:0000256" key="7">
    <source>
        <dbReference type="ARBA" id="ARBA00022697"/>
    </source>
</evidence>
<evidence type="ECO:0000256" key="1">
    <source>
        <dbReference type="ARBA" id="ARBA00001933"/>
    </source>
</evidence>
<evidence type="ECO:0000256" key="5">
    <source>
        <dbReference type="ARBA" id="ARBA00018679"/>
    </source>
</evidence>
<comment type="pathway">
    <text evidence="2">Amino-acid biosynthesis; L-threonine biosynthesis; L-threonine from L-aspartate: step 5/5.</text>
</comment>
<organism evidence="13 14">
    <name type="scientific">Winogradskyella immobilis</name>
    <dbReference type="NCBI Taxonomy" id="2816852"/>
    <lineage>
        <taxon>Bacteria</taxon>
        <taxon>Pseudomonadati</taxon>
        <taxon>Bacteroidota</taxon>
        <taxon>Flavobacteriia</taxon>
        <taxon>Flavobacteriales</taxon>
        <taxon>Flavobacteriaceae</taxon>
        <taxon>Winogradskyella</taxon>
    </lineage>
</organism>
<dbReference type="PROSITE" id="PS00165">
    <property type="entry name" value="DEHYDRATASE_SER_THR"/>
    <property type="match status" value="1"/>
</dbReference>
<comment type="caution">
    <text evidence="13">The sequence shown here is derived from an EMBL/GenBank/DDBJ whole genome shotgun (WGS) entry which is preliminary data.</text>
</comment>
<dbReference type="InterPro" id="IPR001926">
    <property type="entry name" value="TrpB-like_PALP"/>
</dbReference>
<evidence type="ECO:0000256" key="9">
    <source>
        <dbReference type="ARBA" id="ARBA00023239"/>
    </source>
</evidence>
<proteinExistence type="inferred from homology"/>
<dbReference type="InterPro" id="IPR036052">
    <property type="entry name" value="TrpB-like_PALP_sf"/>
</dbReference>
<dbReference type="InterPro" id="IPR004450">
    <property type="entry name" value="Thr_synthase-like"/>
</dbReference>
<dbReference type="EMBL" id="JAFMPT010000016">
    <property type="protein sequence ID" value="MCC1485153.1"/>
    <property type="molecule type" value="Genomic_DNA"/>
</dbReference>
<reference evidence="14" key="2">
    <citation type="submission" date="2023-07" db="EMBL/GenBank/DDBJ databases">
        <title>Genome of Winogradskyella sp. E313.</title>
        <authorList>
            <person name="Zhou Y."/>
        </authorList>
    </citation>
    <scope>NUCLEOTIDE SEQUENCE [LARGE SCALE GENOMIC DNA]</scope>
    <source>
        <strain evidence="14">E313</strain>
    </source>
</reference>
<comment type="similarity">
    <text evidence="3">Belongs to the threonine synthase family.</text>
</comment>
<name>A0ABS8EPK3_9FLAO</name>
<evidence type="ECO:0000256" key="10">
    <source>
        <dbReference type="ARBA" id="ARBA00049144"/>
    </source>
</evidence>
<dbReference type="NCBIfam" id="TIGR00260">
    <property type="entry name" value="thrC"/>
    <property type="match status" value="1"/>
</dbReference>
<gene>
    <name evidence="13" type="ORF">J1C55_11175</name>
</gene>
<dbReference type="GO" id="GO:0004795">
    <property type="term" value="F:threonine synthase activity"/>
    <property type="evidence" value="ECO:0007669"/>
    <property type="project" value="UniProtKB-EC"/>
</dbReference>
<dbReference type="CDD" id="cd01563">
    <property type="entry name" value="Thr-synth_1"/>
    <property type="match status" value="1"/>
</dbReference>
<evidence type="ECO:0000256" key="8">
    <source>
        <dbReference type="ARBA" id="ARBA00022898"/>
    </source>
</evidence>
<accession>A0ABS8EPK3</accession>
<comment type="cofactor">
    <cofactor evidence="1">
        <name>pyridoxal 5'-phosphate</name>
        <dbReference type="ChEBI" id="CHEBI:597326"/>
    </cofactor>
</comment>
<evidence type="ECO:0000256" key="2">
    <source>
        <dbReference type="ARBA" id="ARBA00004979"/>
    </source>
</evidence>
<feature type="domain" description="Tryptophan synthase beta chain-like PALP" evidence="12">
    <location>
        <begin position="73"/>
        <end position="377"/>
    </location>
</feature>
<dbReference type="InterPro" id="IPR000634">
    <property type="entry name" value="Ser/Thr_deHydtase_PyrdxlP-BS"/>
</dbReference>
<dbReference type="PANTHER" id="PTHR48078">
    <property type="entry name" value="THREONINE DEHYDRATASE, MITOCHONDRIAL-RELATED"/>
    <property type="match status" value="1"/>
</dbReference>
<dbReference type="Pfam" id="PF00291">
    <property type="entry name" value="PALP"/>
    <property type="match status" value="1"/>
</dbReference>
<dbReference type="InterPro" id="IPR050147">
    <property type="entry name" value="Ser/Thr_Dehydratase"/>
</dbReference>
<keyword evidence="14" id="KW-1185">Reference proteome</keyword>
<evidence type="ECO:0000313" key="13">
    <source>
        <dbReference type="EMBL" id="MCC1485153.1"/>
    </source>
</evidence>
<keyword evidence="7" id="KW-0791">Threonine biosynthesis</keyword>
<protein>
    <recommendedName>
        <fullName evidence="5 11">Threonine synthase</fullName>
        <ecNumber evidence="4 11">4.2.3.1</ecNumber>
    </recommendedName>
</protein>
<evidence type="ECO:0000256" key="11">
    <source>
        <dbReference type="NCBIfam" id="TIGR00260"/>
    </source>
</evidence>
<keyword evidence="9 13" id="KW-0456">Lyase</keyword>
<dbReference type="EC" id="4.2.3.1" evidence="4 11"/>
<keyword evidence="8" id="KW-0663">Pyridoxal phosphate</keyword>
<dbReference type="PANTHER" id="PTHR48078:SF6">
    <property type="entry name" value="L-THREONINE DEHYDRATASE CATABOLIC TDCB"/>
    <property type="match status" value="1"/>
</dbReference>
<evidence type="ECO:0000256" key="6">
    <source>
        <dbReference type="ARBA" id="ARBA00022605"/>
    </source>
</evidence>
<dbReference type="SUPFAM" id="SSF53686">
    <property type="entry name" value="Tryptophan synthase beta subunit-like PLP-dependent enzymes"/>
    <property type="match status" value="1"/>
</dbReference>
<sequence length="387" mass="43169">MKKNFYSHLKCHYCGRIYDKNEINTFCKDDNQPLEAVYDLNQSWSKESLNGRPSNMWRYEEVLPVLKKENQMSLGEGFSPLLNLEKLGKIYNQSQLLLKDESGNPTGSFKARGISMAVSKAKELGVKEMCIPTAGNAGSALSAYCAKADIKAHIYMPEATPKVFQLDCEIMGANVTKVSGNISDAAHQMKIENDSSWFDITTLKEPFRLEGKKTMGYEIAEQLNWKLPDVILYPTGGGTGLIGIWKAFKELKKLGWIDTIPTRMVAVQGDGCDPVVQSFNENREDVDKYENPAETIANGLRVPKPFGDRMIMKTLYESNGTAIAISDDEMKDALSELSKTEGLFISPEGAGVWSAYKKLKANNWIKANESVVLLNTGSAYKYVENLY</sequence>
<evidence type="ECO:0000259" key="12">
    <source>
        <dbReference type="Pfam" id="PF00291"/>
    </source>
</evidence>
<reference evidence="14" key="1">
    <citation type="submission" date="2021-03" db="EMBL/GenBank/DDBJ databases">
        <title>Genome of Cognatishimia sp. F0-27.</title>
        <authorList>
            <person name="Ping X."/>
        </authorList>
    </citation>
    <scope>NUCLEOTIDE SEQUENCE [LARGE SCALE GENOMIC DNA]</scope>
    <source>
        <strain evidence="14">E313</strain>
    </source>
</reference>
<keyword evidence="6" id="KW-0028">Amino-acid biosynthesis</keyword>
<dbReference type="Gene3D" id="3.40.50.1100">
    <property type="match status" value="2"/>
</dbReference>
<evidence type="ECO:0000256" key="4">
    <source>
        <dbReference type="ARBA" id="ARBA00013028"/>
    </source>
</evidence>
<dbReference type="Proteomes" id="UP000778797">
    <property type="component" value="Unassembled WGS sequence"/>
</dbReference>
<comment type="catalytic activity">
    <reaction evidence="10">
        <text>O-phospho-L-homoserine + H2O = L-threonine + phosphate</text>
        <dbReference type="Rhea" id="RHEA:10840"/>
        <dbReference type="ChEBI" id="CHEBI:15377"/>
        <dbReference type="ChEBI" id="CHEBI:43474"/>
        <dbReference type="ChEBI" id="CHEBI:57590"/>
        <dbReference type="ChEBI" id="CHEBI:57926"/>
        <dbReference type="EC" id="4.2.3.1"/>
    </reaction>
</comment>
<dbReference type="RefSeq" id="WP_227477645.1">
    <property type="nucleotide sequence ID" value="NZ_JAFMPT010000016.1"/>
</dbReference>
<dbReference type="NCBIfam" id="NF006050">
    <property type="entry name" value="PRK08197.1"/>
    <property type="match status" value="1"/>
</dbReference>
<evidence type="ECO:0000313" key="14">
    <source>
        <dbReference type="Proteomes" id="UP000778797"/>
    </source>
</evidence>